<gene>
    <name evidence="2" type="ORF">NFI88_15835</name>
</gene>
<dbReference type="SMART" id="SM00052">
    <property type="entry name" value="EAL"/>
    <property type="match status" value="1"/>
</dbReference>
<dbReference type="EMBL" id="JAMZEJ010000010">
    <property type="protein sequence ID" value="MCQ8242304.1"/>
    <property type="molecule type" value="Genomic_DNA"/>
</dbReference>
<dbReference type="PANTHER" id="PTHR33121:SF15">
    <property type="entry name" value="BLUE LIGHT- AND TEMPERATURE-REGULATED ANTIREPRESSOR BLUF"/>
    <property type="match status" value="1"/>
</dbReference>
<accession>A0ABT1W141</accession>
<proteinExistence type="predicted"/>
<organism evidence="2 3">
    <name type="scientific">Rhizosaccharibacter radicis</name>
    <dbReference type="NCBI Taxonomy" id="2782605"/>
    <lineage>
        <taxon>Bacteria</taxon>
        <taxon>Pseudomonadati</taxon>
        <taxon>Pseudomonadota</taxon>
        <taxon>Alphaproteobacteria</taxon>
        <taxon>Acetobacterales</taxon>
        <taxon>Acetobacteraceae</taxon>
        <taxon>Rhizosaccharibacter</taxon>
    </lineage>
</organism>
<dbReference type="InterPro" id="IPR035919">
    <property type="entry name" value="EAL_sf"/>
</dbReference>
<dbReference type="Pfam" id="PF00563">
    <property type="entry name" value="EAL"/>
    <property type="match status" value="1"/>
</dbReference>
<protein>
    <submittedName>
        <fullName evidence="2">EAL domain-containing protein</fullName>
    </submittedName>
</protein>
<dbReference type="SUPFAM" id="SSF141868">
    <property type="entry name" value="EAL domain-like"/>
    <property type="match status" value="1"/>
</dbReference>
<evidence type="ECO:0000313" key="2">
    <source>
        <dbReference type="EMBL" id="MCQ8242304.1"/>
    </source>
</evidence>
<feature type="domain" description="EAL" evidence="1">
    <location>
        <begin position="5"/>
        <end position="256"/>
    </location>
</feature>
<dbReference type="InterPro" id="IPR050706">
    <property type="entry name" value="Cyclic-di-GMP_PDE-like"/>
</dbReference>
<dbReference type="PROSITE" id="PS50883">
    <property type="entry name" value="EAL"/>
    <property type="match status" value="1"/>
</dbReference>
<dbReference type="InterPro" id="IPR001633">
    <property type="entry name" value="EAL_dom"/>
</dbReference>
<evidence type="ECO:0000313" key="3">
    <source>
        <dbReference type="Proteomes" id="UP001524547"/>
    </source>
</evidence>
<sequence>MDSSLLEMPVAAVPACDGCRGDRFSVPIRMAFQPIVGADGTVFAQEALVRGPAGEGAGFVLSQITDANRYAFDQTCRTTAIETAAALGLGSSLLSINFNPNAIYEPARCLRTSVAAIRRAGIRADQVLFEIVENEKPLDPGRLRDIVVTYQAMGFKVALDDFGTMHANLDLFTELRPDVLKIDMKLVRGIDADPVRRAVLRAMVGMCAELDIRLVAEGIETVSEFDTLRALGVSLFQGFLLGRPVLDGFHRPTMPH</sequence>
<dbReference type="Gene3D" id="3.20.20.450">
    <property type="entry name" value="EAL domain"/>
    <property type="match status" value="1"/>
</dbReference>
<reference evidence="2 3" key="1">
    <citation type="submission" date="2022-06" db="EMBL/GenBank/DDBJ databases">
        <title>Rhizosaccharibacter gen. nov. sp. nov. KSS12, endophytic bacteria isolated from sugarcane.</title>
        <authorList>
            <person name="Pitiwittayakul N."/>
        </authorList>
    </citation>
    <scope>NUCLEOTIDE SEQUENCE [LARGE SCALE GENOMIC DNA]</scope>
    <source>
        <strain evidence="2 3">KSS12</strain>
    </source>
</reference>
<name>A0ABT1W141_9PROT</name>
<keyword evidence="3" id="KW-1185">Reference proteome</keyword>
<dbReference type="RefSeq" id="WP_422921055.1">
    <property type="nucleotide sequence ID" value="NZ_JAMZEJ010000010.1"/>
</dbReference>
<dbReference type="PANTHER" id="PTHR33121">
    <property type="entry name" value="CYCLIC DI-GMP PHOSPHODIESTERASE PDEF"/>
    <property type="match status" value="1"/>
</dbReference>
<dbReference type="Proteomes" id="UP001524547">
    <property type="component" value="Unassembled WGS sequence"/>
</dbReference>
<evidence type="ECO:0000259" key="1">
    <source>
        <dbReference type="PROSITE" id="PS50883"/>
    </source>
</evidence>
<comment type="caution">
    <text evidence="2">The sequence shown here is derived from an EMBL/GenBank/DDBJ whole genome shotgun (WGS) entry which is preliminary data.</text>
</comment>
<dbReference type="CDD" id="cd01948">
    <property type="entry name" value="EAL"/>
    <property type="match status" value="1"/>
</dbReference>